<feature type="region of interest" description="Disordered" evidence="10">
    <location>
        <begin position="641"/>
        <end position="701"/>
    </location>
</feature>
<keyword evidence="4" id="KW-0547">Nucleotide-binding</keyword>
<dbReference type="InterPro" id="IPR029787">
    <property type="entry name" value="Nucleotide_cyclase"/>
</dbReference>
<reference evidence="12" key="2">
    <citation type="submission" date="2025-08" db="UniProtKB">
        <authorList>
            <consortium name="Ensembl"/>
        </authorList>
    </citation>
    <scope>IDENTIFICATION</scope>
</reference>
<dbReference type="InterPro" id="IPR001054">
    <property type="entry name" value="A/G_cyclase"/>
</dbReference>
<dbReference type="GO" id="GO:0008074">
    <property type="term" value="C:guanylate cyclase complex, soluble"/>
    <property type="evidence" value="ECO:0007669"/>
    <property type="project" value="TreeGrafter"/>
</dbReference>
<keyword evidence="3" id="KW-0963">Cytoplasm</keyword>
<dbReference type="PROSITE" id="PS50125">
    <property type="entry name" value="GUANYLATE_CYCLASE_2"/>
    <property type="match status" value="1"/>
</dbReference>
<dbReference type="PROSITE" id="PS00452">
    <property type="entry name" value="GUANYLATE_CYCLASE_1"/>
    <property type="match status" value="1"/>
</dbReference>
<proteinExistence type="inferred from homology"/>
<evidence type="ECO:0000313" key="12">
    <source>
        <dbReference type="Ensembl" id="ENSSSUP00005000480.1"/>
    </source>
</evidence>
<dbReference type="SUPFAM" id="SSF55073">
    <property type="entry name" value="Nucleotide cyclase"/>
    <property type="match status" value="1"/>
</dbReference>
<dbReference type="InterPro" id="IPR011644">
    <property type="entry name" value="Heme_NO-bd"/>
</dbReference>
<keyword evidence="9" id="KW-0175">Coiled coil</keyword>
<dbReference type="SMART" id="SM00044">
    <property type="entry name" value="CYCc"/>
    <property type="match status" value="1"/>
</dbReference>
<evidence type="ECO:0000259" key="11">
    <source>
        <dbReference type="PROSITE" id="PS50125"/>
    </source>
</evidence>
<dbReference type="Gene3D" id="6.10.250.780">
    <property type="match status" value="1"/>
</dbReference>
<evidence type="ECO:0000256" key="5">
    <source>
        <dbReference type="ARBA" id="ARBA00023134"/>
    </source>
</evidence>
<dbReference type="FunFam" id="3.30.450.260:FF:000002">
    <property type="entry name" value="guanylate cyclase soluble subunit alpha-2"/>
    <property type="match status" value="1"/>
</dbReference>
<feature type="compositionally biased region" description="Polar residues" evidence="10">
    <location>
        <begin position="657"/>
        <end position="673"/>
    </location>
</feature>
<name>A0A673STC2_SURSU</name>
<keyword evidence="6 8" id="KW-0456">Lyase</keyword>
<reference evidence="12" key="3">
    <citation type="submission" date="2025-09" db="UniProtKB">
        <authorList>
            <consortium name="Ensembl"/>
        </authorList>
    </citation>
    <scope>IDENTIFICATION</scope>
</reference>
<dbReference type="Pfam" id="PF07701">
    <property type="entry name" value="HNOBA"/>
    <property type="match status" value="1"/>
</dbReference>
<evidence type="ECO:0000256" key="10">
    <source>
        <dbReference type="SAM" id="MobiDB-lite"/>
    </source>
</evidence>
<dbReference type="InterPro" id="IPR011645">
    <property type="entry name" value="HNOB_dom_associated"/>
</dbReference>
<sequence>GEETWEKLKTSAEVQDAFMTYTVYDDVITIKLIQEACKVLGKSEEGNLKHTHTHTHTHTSLSLSPYPSIHLSIYLNRDGSCALTMVDFLIHPQRLHSVLPLSISEMNAPSFRVERGADGRMLLHYYSDRSGLCHIVPGIIEAVAKDFFDIDVTMDILSMNKEEERTGKKEHVVFLVVQKSHRQRERARPNRLLDNQDALEGAFLRMKGKYLGVSVCPVKKSHWEVVRSIVTCGKGHLVNTFVPVYPERLWIEQKTFCNAFPFHIVFDESLRVKQAGVNIQKYVPGLQTQKIRLDEYFSIIHPQVTFNIFSICKFINSQFVLKARRERMPQAWKSQPALKLRGQMIWMESVRCMIYLCSPKLRSLQELEERRMHLSDIAPHDTTRDLVLLNQQRLAEIELSNQLERKKEELRVLSKHLAIEKKKTETLLYAMLPEHVANQLKEGKKVAAGEFKTCTILFSDVVTFTNICAACHPIQIVNMLNSMYSKFDRLTSVHEVYKVETIGDAYMVVGGVPVPIGSHAQRVANFALGMRISAKEVMNPVTGEPIQIRVGIHTGPVLAGVVGDKMPRYCLFGDTVNTASRMESHGLPNKVHVSPTAYRALENQGFEIIERGEIEVKGKGKMTTYFLIRNLHASEDEIMGRPQSLLDHKGKHKREVATQSSDEMTPGGSSEAGQGSVEAADRQRSSDQTETPHFPNDALPSGFCALL</sequence>
<dbReference type="Gene3D" id="3.30.70.1230">
    <property type="entry name" value="Nucleotide cyclase"/>
    <property type="match status" value="1"/>
</dbReference>
<dbReference type="PANTHER" id="PTHR45655:SF17">
    <property type="entry name" value="GUANYLATE CYCLASE SOLUBLE SUBUNIT BETA-2"/>
    <property type="match status" value="1"/>
</dbReference>
<feature type="domain" description="Guanylate cyclase" evidence="11">
    <location>
        <begin position="455"/>
        <end position="583"/>
    </location>
</feature>
<evidence type="ECO:0000256" key="6">
    <source>
        <dbReference type="ARBA" id="ARBA00023239"/>
    </source>
</evidence>
<dbReference type="GO" id="GO:0019934">
    <property type="term" value="P:cGMP-mediated signaling"/>
    <property type="evidence" value="ECO:0007669"/>
    <property type="project" value="TreeGrafter"/>
</dbReference>
<comment type="subcellular location">
    <subcellularLocation>
        <location evidence="1">Cytoplasm</location>
    </subcellularLocation>
</comment>
<gene>
    <name evidence="12" type="primary">LOC115290587</name>
</gene>
<dbReference type="Gene3D" id="3.30.450.260">
    <property type="entry name" value="Haem NO binding associated domain"/>
    <property type="match status" value="1"/>
</dbReference>
<dbReference type="PANTHER" id="PTHR45655">
    <property type="entry name" value="GUANYLATE CYCLASE SOLUBLE SUBUNIT BETA-2"/>
    <property type="match status" value="1"/>
</dbReference>
<dbReference type="Pfam" id="PF00211">
    <property type="entry name" value="Guanylate_cyc"/>
    <property type="match status" value="1"/>
</dbReference>
<keyword evidence="5" id="KW-0342">GTP-binding</keyword>
<dbReference type="OMA" id="IWMESMR"/>
<keyword evidence="7" id="KW-0141">cGMP biosynthesis</keyword>
<dbReference type="InterPro" id="IPR042463">
    <property type="entry name" value="HNOB_dom_associated_sf"/>
</dbReference>
<evidence type="ECO:0000256" key="1">
    <source>
        <dbReference type="ARBA" id="ARBA00004496"/>
    </source>
</evidence>
<dbReference type="Pfam" id="PF07700">
    <property type="entry name" value="HNOB"/>
    <property type="match status" value="1"/>
</dbReference>
<dbReference type="InterPro" id="IPR018297">
    <property type="entry name" value="A/G_cyclase_CS"/>
</dbReference>
<organism evidence="12 13">
    <name type="scientific">Suricata suricatta</name>
    <name type="common">Meerkat</name>
    <dbReference type="NCBI Taxonomy" id="37032"/>
    <lineage>
        <taxon>Eukaryota</taxon>
        <taxon>Metazoa</taxon>
        <taxon>Chordata</taxon>
        <taxon>Craniata</taxon>
        <taxon>Vertebrata</taxon>
        <taxon>Euteleostomi</taxon>
        <taxon>Mammalia</taxon>
        <taxon>Eutheria</taxon>
        <taxon>Laurasiatheria</taxon>
        <taxon>Carnivora</taxon>
        <taxon>Feliformia</taxon>
        <taxon>Herpestidae</taxon>
        <taxon>Suricata</taxon>
    </lineage>
</organism>
<reference evidence="12 13" key="1">
    <citation type="submission" date="2019-05" db="EMBL/GenBank/DDBJ databases">
        <title>A Chromosome-scale Meerkat (S. suricatta) Genome Assembly.</title>
        <authorList>
            <person name="Dudchenko O."/>
            <person name="Lieberman Aiden E."/>
            <person name="Tung J."/>
            <person name="Barreiro L.B."/>
            <person name="Clutton-Brock T.H."/>
        </authorList>
    </citation>
    <scope>NUCLEOTIDE SEQUENCE [LARGE SCALE GENOMIC DNA]</scope>
</reference>
<evidence type="ECO:0000256" key="7">
    <source>
        <dbReference type="ARBA" id="ARBA00023293"/>
    </source>
</evidence>
<dbReference type="SUPFAM" id="SSF111126">
    <property type="entry name" value="Ligand-binding domain in the NO signalling and Golgi transport"/>
    <property type="match status" value="1"/>
</dbReference>
<evidence type="ECO:0000313" key="13">
    <source>
        <dbReference type="Proteomes" id="UP000472268"/>
    </source>
</evidence>
<dbReference type="InterPro" id="IPR038158">
    <property type="entry name" value="H-NOX_domain_sf"/>
</dbReference>
<protein>
    <recommendedName>
        <fullName evidence="2">guanylate cyclase</fullName>
        <ecNumber evidence="2">4.6.1.2</ecNumber>
    </recommendedName>
</protein>
<dbReference type="CDD" id="cd07302">
    <property type="entry name" value="CHD"/>
    <property type="match status" value="1"/>
</dbReference>
<dbReference type="FunFam" id="3.30.70.1230:FF:000007">
    <property type="entry name" value="Guanylate cyclase soluble subunit alpha-3"/>
    <property type="match status" value="1"/>
</dbReference>
<dbReference type="InterPro" id="IPR024096">
    <property type="entry name" value="NO_sig/Golgi_transp_ligand-bd"/>
</dbReference>
<evidence type="ECO:0000256" key="4">
    <source>
        <dbReference type="ARBA" id="ARBA00022741"/>
    </source>
</evidence>
<dbReference type="AlphaFoldDB" id="A0A673STC2"/>
<accession>A0A673STC2</accession>
<dbReference type="EC" id="4.6.1.2" evidence="2"/>
<comment type="similarity">
    <text evidence="8">Belongs to the adenylyl cyclase class-4/guanylyl cyclase family.</text>
</comment>
<dbReference type="GO" id="GO:0005525">
    <property type="term" value="F:GTP binding"/>
    <property type="evidence" value="ECO:0007669"/>
    <property type="project" value="UniProtKB-KW"/>
</dbReference>
<evidence type="ECO:0000256" key="2">
    <source>
        <dbReference type="ARBA" id="ARBA00012202"/>
    </source>
</evidence>
<dbReference type="GO" id="GO:0070482">
    <property type="term" value="P:response to oxygen levels"/>
    <property type="evidence" value="ECO:0007669"/>
    <property type="project" value="TreeGrafter"/>
</dbReference>
<dbReference type="GO" id="GO:0020037">
    <property type="term" value="F:heme binding"/>
    <property type="evidence" value="ECO:0007669"/>
    <property type="project" value="InterPro"/>
</dbReference>
<keyword evidence="13" id="KW-1185">Reference proteome</keyword>
<dbReference type="Proteomes" id="UP000472268">
    <property type="component" value="Chromosome 4"/>
</dbReference>
<feature type="coiled-coil region" evidence="9">
    <location>
        <begin position="389"/>
        <end position="423"/>
    </location>
</feature>
<dbReference type="GO" id="GO:0004383">
    <property type="term" value="F:guanylate cyclase activity"/>
    <property type="evidence" value="ECO:0007669"/>
    <property type="project" value="UniProtKB-EC"/>
</dbReference>
<evidence type="ECO:0000256" key="8">
    <source>
        <dbReference type="RuleBase" id="RU000405"/>
    </source>
</evidence>
<evidence type="ECO:0000256" key="3">
    <source>
        <dbReference type="ARBA" id="ARBA00022490"/>
    </source>
</evidence>
<evidence type="ECO:0000256" key="9">
    <source>
        <dbReference type="SAM" id="Coils"/>
    </source>
</evidence>
<dbReference type="Ensembl" id="ENSSSUT00005000591.1">
    <property type="protein sequence ID" value="ENSSSUP00005000480.1"/>
    <property type="gene ID" value="ENSSSUG00005000351.1"/>
</dbReference>
<dbReference type="Gene3D" id="3.90.1520.10">
    <property type="entry name" value="H-NOX domain"/>
    <property type="match status" value="1"/>
</dbReference>